<dbReference type="Proteomes" id="UP000293589">
    <property type="component" value="Chromosome"/>
</dbReference>
<dbReference type="RefSeq" id="WP_129237331.1">
    <property type="nucleotide sequence ID" value="NZ_CP035464.1"/>
</dbReference>
<dbReference type="KEGG" id="bgx:ESN35_05260"/>
<name>A0A4P6DUN9_9BIFI</name>
<reference evidence="1 2" key="1">
    <citation type="submission" date="2019-01" db="EMBL/GenBank/DDBJ databases">
        <title>Complete genome sequence of Bifidobacterium gallinarum CACC 514.</title>
        <authorList>
            <person name="Jung M."/>
        </authorList>
    </citation>
    <scope>NUCLEOTIDE SEQUENCE [LARGE SCALE GENOMIC DNA]</scope>
    <source>
        <strain evidence="1 2">CACC 514</strain>
    </source>
</reference>
<dbReference type="EMBL" id="CP035464">
    <property type="protein sequence ID" value="QAY32887.1"/>
    <property type="molecule type" value="Genomic_DNA"/>
</dbReference>
<evidence type="ECO:0000313" key="2">
    <source>
        <dbReference type="Proteomes" id="UP000293589"/>
    </source>
</evidence>
<dbReference type="AlphaFoldDB" id="A0A4P6DUN9"/>
<protein>
    <submittedName>
        <fullName evidence="1">Uncharacterized protein</fullName>
    </submittedName>
</protein>
<proteinExistence type="predicted"/>
<organism evidence="1 2">
    <name type="scientific">Bifidobacterium pullorum subsp. gallinarum</name>
    <dbReference type="NCBI Taxonomy" id="78344"/>
    <lineage>
        <taxon>Bacteria</taxon>
        <taxon>Bacillati</taxon>
        <taxon>Actinomycetota</taxon>
        <taxon>Actinomycetes</taxon>
        <taxon>Bifidobacteriales</taxon>
        <taxon>Bifidobacteriaceae</taxon>
        <taxon>Bifidobacterium</taxon>
    </lineage>
</organism>
<evidence type="ECO:0000313" key="1">
    <source>
        <dbReference type="EMBL" id="QAY32887.1"/>
    </source>
</evidence>
<gene>
    <name evidence="1" type="ORF">ESN35_05260</name>
</gene>
<sequence>MNKEEKKNVKKELAVFKKSLRYMHICEKELDKLIDGHSCVEKMVVAIKSTDNVRVIEQR</sequence>
<accession>A0A4P6DUN9</accession>